<dbReference type="AlphaFoldDB" id="A0A1B6ETZ1"/>
<dbReference type="FunFam" id="3.10.129.10:FF:000033">
    <property type="entry name" value="acyl-coenzyme A thioesterase 13"/>
    <property type="match status" value="1"/>
</dbReference>
<dbReference type="PANTHER" id="PTHR21660:SF1">
    <property type="entry name" value="ACYL-COENZYME A THIOESTERASE 13"/>
    <property type="match status" value="1"/>
</dbReference>
<reference evidence="4" key="1">
    <citation type="submission" date="2015-11" db="EMBL/GenBank/DDBJ databases">
        <title>De novo transcriptome assembly of four potential Pierce s Disease insect vectors from Arizona vineyards.</title>
        <authorList>
            <person name="Tassone E.E."/>
        </authorList>
    </citation>
    <scope>NUCLEOTIDE SEQUENCE</scope>
</reference>
<sequence length="149" mass="16077">MSISQSAKTIWSKFMIDRNQFGRVLDKVRIISASDGRCRAELKVSEEHSNSQGTLHGGLSATIVDCVSTLALVTHKRHAVGVSVDLHVTYLKGAAIGEDILIEANTLRAGKNLAFLEVYIKKKDDGSIVAKGSHTKFVGNESGNALDKI</sequence>
<dbReference type="EMBL" id="GECZ01028360">
    <property type="protein sequence ID" value="JAS41409.1"/>
    <property type="molecule type" value="Transcribed_RNA"/>
</dbReference>
<evidence type="ECO:0000256" key="2">
    <source>
        <dbReference type="ARBA" id="ARBA00022801"/>
    </source>
</evidence>
<dbReference type="PANTHER" id="PTHR21660">
    <property type="entry name" value="THIOESTERASE SUPERFAMILY MEMBER-RELATED"/>
    <property type="match status" value="1"/>
</dbReference>
<dbReference type="InterPro" id="IPR003736">
    <property type="entry name" value="PAAI_dom"/>
</dbReference>
<evidence type="ECO:0000256" key="1">
    <source>
        <dbReference type="ARBA" id="ARBA00008324"/>
    </source>
</evidence>
<organism evidence="4">
    <name type="scientific">Cuerna arida</name>
    <dbReference type="NCBI Taxonomy" id="1464854"/>
    <lineage>
        <taxon>Eukaryota</taxon>
        <taxon>Metazoa</taxon>
        <taxon>Ecdysozoa</taxon>
        <taxon>Arthropoda</taxon>
        <taxon>Hexapoda</taxon>
        <taxon>Insecta</taxon>
        <taxon>Pterygota</taxon>
        <taxon>Neoptera</taxon>
        <taxon>Paraneoptera</taxon>
        <taxon>Hemiptera</taxon>
        <taxon>Auchenorrhyncha</taxon>
        <taxon>Membracoidea</taxon>
        <taxon>Cicadellidae</taxon>
        <taxon>Cicadellinae</taxon>
        <taxon>Proconiini</taxon>
        <taxon>Cuerna</taxon>
    </lineage>
</organism>
<accession>A0A1B6ETZ1</accession>
<feature type="domain" description="Thioesterase" evidence="3">
    <location>
        <begin position="52"/>
        <end position="127"/>
    </location>
</feature>
<dbReference type="InterPro" id="IPR006683">
    <property type="entry name" value="Thioestr_dom"/>
</dbReference>
<proteinExistence type="inferred from homology"/>
<comment type="similarity">
    <text evidence="1">Belongs to the thioesterase PaaI family.</text>
</comment>
<dbReference type="InterPro" id="IPR039298">
    <property type="entry name" value="ACOT13"/>
</dbReference>
<dbReference type="CDD" id="cd03443">
    <property type="entry name" value="PaaI_thioesterase"/>
    <property type="match status" value="1"/>
</dbReference>
<dbReference type="SUPFAM" id="SSF54637">
    <property type="entry name" value="Thioesterase/thiol ester dehydrase-isomerase"/>
    <property type="match status" value="1"/>
</dbReference>
<dbReference type="Pfam" id="PF03061">
    <property type="entry name" value="4HBT"/>
    <property type="match status" value="1"/>
</dbReference>
<dbReference type="InterPro" id="IPR029069">
    <property type="entry name" value="HotDog_dom_sf"/>
</dbReference>
<evidence type="ECO:0000259" key="3">
    <source>
        <dbReference type="Pfam" id="PF03061"/>
    </source>
</evidence>
<evidence type="ECO:0000313" key="4">
    <source>
        <dbReference type="EMBL" id="JAS41409.1"/>
    </source>
</evidence>
<protein>
    <recommendedName>
        <fullName evidence="3">Thioesterase domain-containing protein</fullName>
    </recommendedName>
</protein>
<keyword evidence="2" id="KW-0378">Hydrolase</keyword>
<name>A0A1B6ETZ1_9HEMI</name>
<gene>
    <name evidence="4" type="ORF">g.17425</name>
</gene>
<dbReference type="Gene3D" id="3.10.129.10">
    <property type="entry name" value="Hotdog Thioesterase"/>
    <property type="match status" value="1"/>
</dbReference>
<dbReference type="NCBIfam" id="TIGR00369">
    <property type="entry name" value="unchar_dom_1"/>
    <property type="match status" value="1"/>
</dbReference>
<dbReference type="GO" id="GO:0047617">
    <property type="term" value="F:fatty acyl-CoA hydrolase activity"/>
    <property type="evidence" value="ECO:0007669"/>
    <property type="project" value="InterPro"/>
</dbReference>